<proteinExistence type="predicted"/>
<dbReference type="GO" id="GO:0003700">
    <property type="term" value="F:DNA-binding transcription factor activity"/>
    <property type="evidence" value="ECO:0007669"/>
    <property type="project" value="TreeGrafter"/>
</dbReference>
<accession>A0A7N0ZXK8</accession>
<keyword evidence="3" id="KW-0175">Coiled coil</keyword>
<dbReference type="GO" id="GO:0005634">
    <property type="term" value="C:nucleus"/>
    <property type="evidence" value="ECO:0007669"/>
    <property type="project" value="UniProtKB-SubCell"/>
</dbReference>
<sequence>MVSKERKRAILHERLQLLRSITNSHAQSNTSIIVDASNYIEELKNKVEQLNQELANPQSSSSYQLPVVQVETLMNGYQVNVYSDKSCPGLLVYILEVFEELGLTVLEARASCSDSFHLEAIGGEQSDEQCRKIDAKKVKHATLRAIENWRQINQQE</sequence>
<dbReference type="OMA" id="WNESSEQ"/>
<dbReference type="CDD" id="cd04873">
    <property type="entry name" value="ACT_UUR-ACR-like"/>
    <property type="match status" value="1"/>
</dbReference>
<dbReference type="AlphaFoldDB" id="A0A7N0ZXK8"/>
<name>A0A7N0ZXK8_KALFE</name>
<dbReference type="InterPro" id="IPR051358">
    <property type="entry name" value="TF_AMS/ICE1/BHLH6-like"/>
</dbReference>
<evidence type="ECO:0000256" key="2">
    <source>
        <dbReference type="ARBA" id="ARBA00023242"/>
    </source>
</evidence>
<evidence type="ECO:0000259" key="4">
    <source>
        <dbReference type="Pfam" id="PF22754"/>
    </source>
</evidence>
<dbReference type="GO" id="GO:0043565">
    <property type="term" value="F:sequence-specific DNA binding"/>
    <property type="evidence" value="ECO:0007669"/>
    <property type="project" value="TreeGrafter"/>
</dbReference>
<comment type="subcellular location">
    <subcellularLocation>
        <location evidence="1">Nucleus</location>
    </subcellularLocation>
</comment>
<keyword evidence="2" id="KW-0539">Nucleus</keyword>
<dbReference type="Pfam" id="PF22754">
    <property type="entry name" value="bHLH-TF_ACT-like_plant"/>
    <property type="match status" value="1"/>
</dbReference>
<dbReference type="InterPro" id="IPR054502">
    <property type="entry name" value="bHLH-TF_ACT-like_plant"/>
</dbReference>
<feature type="coiled-coil region" evidence="3">
    <location>
        <begin position="33"/>
        <end position="60"/>
    </location>
</feature>
<reference evidence="5" key="1">
    <citation type="submission" date="2021-01" db="UniProtKB">
        <authorList>
            <consortium name="EnsemblPlants"/>
        </authorList>
    </citation>
    <scope>IDENTIFICATION</scope>
</reference>
<evidence type="ECO:0000313" key="6">
    <source>
        <dbReference type="Proteomes" id="UP000594263"/>
    </source>
</evidence>
<dbReference type="PANTHER" id="PTHR31945:SF5">
    <property type="entry name" value="TRANSCRIPTION FACTOR SCREAM-LIKE PROTEIN"/>
    <property type="match status" value="1"/>
</dbReference>
<keyword evidence="6" id="KW-1185">Reference proteome</keyword>
<dbReference type="PANTHER" id="PTHR31945">
    <property type="entry name" value="TRANSCRIPTION FACTOR SCREAM2-RELATED"/>
    <property type="match status" value="1"/>
</dbReference>
<organism evidence="5 6">
    <name type="scientific">Kalanchoe fedtschenkoi</name>
    <name type="common">Lavender scallops</name>
    <name type="synonym">South American air plant</name>
    <dbReference type="NCBI Taxonomy" id="63787"/>
    <lineage>
        <taxon>Eukaryota</taxon>
        <taxon>Viridiplantae</taxon>
        <taxon>Streptophyta</taxon>
        <taxon>Embryophyta</taxon>
        <taxon>Tracheophyta</taxon>
        <taxon>Spermatophyta</taxon>
        <taxon>Magnoliopsida</taxon>
        <taxon>eudicotyledons</taxon>
        <taxon>Gunneridae</taxon>
        <taxon>Pentapetalae</taxon>
        <taxon>Saxifragales</taxon>
        <taxon>Crassulaceae</taxon>
        <taxon>Kalanchoe</taxon>
    </lineage>
</organism>
<protein>
    <recommendedName>
        <fullName evidence="4">Plant bHLH transcription factor ACT-like domain-containing protein</fullName>
    </recommendedName>
</protein>
<feature type="domain" description="Plant bHLH transcription factor ACT-like" evidence="4">
    <location>
        <begin position="68"/>
        <end position="147"/>
    </location>
</feature>
<dbReference type="Proteomes" id="UP000594263">
    <property type="component" value="Unplaced"/>
</dbReference>
<evidence type="ECO:0000313" key="5">
    <source>
        <dbReference type="EnsemblPlants" id="Kaladp0048s0973.1.v1.1"/>
    </source>
</evidence>
<evidence type="ECO:0000256" key="3">
    <source>
        <dbReference type="SAM" id="Coils"/>
    </source>
</evidence>
<dbReference type="EnsemblPlants" id="Kaladp0048s0973.1.v1.1">
    <property type="protein sequence ID" value="Kaladp0048s0973.1.v1.1"/>
    <property type="gene ID" value="Kaladp0048s0973.v1.1"/>
</dbReference>
<evidence type="ECO:0000256" key="1">
    <source>
        <dbReference type="ARBA" id="ARBA00004123"/>
    </source>
</evidence>
<dbReference type="Gramene" id="Kaladp0048s0973.1.v1.1">
    <property type="protein sequence ID" value="Kaladp0048s0973.1.v1.1"/>
    <property type="gene ID" value="Kaladp0048s0973.v1.1"/>
</dbReference>